<dbReference type="RefSeq" id="WP_142530410.1">
    <property type="nucleotide sequence ID" value="NZ_CBCSJO010000011.1"/>
</dbReference>
<dbReference type="Proteomes" id="UP000320300">
    <property type="component" value="Unassembled WGS sequence"/>
</dbReference>
<reference evidence="1 2" key="1">
    <citation type="submission" date="2017-05" db="EMBL/GenBank/DDBJ databases">
        <authorList>
            <person name="Varghese N."/>
            <person name="Submissions S."/>
        </authorList>
    </citation>
    <scope>NUCLEOTIDE SEQUENCE [LARGE SCALE GENOMIC DNA]</scope>
    <source>
        <strain evidence="1 2">DSM 19036</strain>
    </source>
</reference>
<evidence type="ECO:0008006" key="3">
    <source>
        <dbReference type="Google" id="ProtNLM"/>
    </source>
</evidence>
<dbReference type="Gene3D" id="3.40.50.2300">
    <property type="match status" value="1"/>
</dbReference>
<keyword evidence="2" id="KW-1185">Reference proteome</keyword>
<proteinExistence type="predicted"/>
<dbReference type="AlphaFoldDB" id="A0A521FHZ9"/>
<dbReference type="SUPFAM" id="SSF52172">
    <property type="entry name" value="CheY-like"/>
    <property type="match status" value="1"/>
</dbReference>
<sequence>MDTLTKILVIGTNEKILATVLRLLNTNESWRATGVSNAEEALQKCREQHYQILLIGAGLTDTEEHDLSRRIKEIHTDIHVIPHYGGGSGLLFAEIYLALGTTNQAQ</sequence>
<name>A0A521FHZ9_9SPHI</name>
<evidence type="ECO:0000313" key="2">
    <source>
        <dbReference type="Proteomes" id="UP000320300"/>
    </source>
</evidence>
<dbReference type="OrthoDB" id="677818at2"/>
<organism evidence="1 2">
    <name type="scientific">Pedobacter westerhofensis</name>
    <dbReference type="NCBI Taxonomy" id="425512"/>
    <lineage>
        <taxon>Bacteria</taxon>
        <taxon>Pseudomonadati</taxon>
        <taxon>Bacteroidota</taxon>
        <taxon>Sphingobacteriia</taxon>
        <taxon>Sphingobacteriales</taxon>
        <taxon>Sphingobacteriaceae</taxon>
        <taxon>Pedobacter</taxon>
    </lineage>
</organism>
<dbReference type="InterPro" id="IPR011006">
    <property type="entry name" value="CheY-like_superfamily"/>
</dbReference>
<accession>A0A521FHZ9</accession>
<gene>
    <name evidence="1" type="ORF">SAMN06265348_112215</name>
</gene>
<protein>
    <recommendedName>
        <fullName evidence="3">Response regulator receiver domain-containing protein</fullName>
    </recommendedName>
</protein>
<evidence type="ECO:0000313" key="1">
    <source>
        <dbReference type="EMBL" id="SMO95837.1"/>
    </source>
</evidence>
<dbReference type="EMBL" id="FXTN01000012">
    <property type="protein sequence ID" value="SMO95837.1"/>
    <property type="molecule type" value="Genomic_DNA"/>
</dbReference>